<comment type="caution">
    <text evidence="3">The sequence shown here is derived from an EMBL/GenBank/DDBJ whole genome shotgun (WGS) entry which is preliminary data.</text>
</comment>
<reference evidence="3 4" key="1">
    <citation type="submission" date="2018-04" db="EMBL/GenBank/DDBJ databases">
        <title>Altererythrobacter sp. HME9302 genome sequencing and assembly.</title>
        <authorList>
            <person name="Kang H."/>
            <person name="Kim H."/>
            <person name="Joh K."/>
        </authorList>
    </citation>
    <scope>NUCLEOTIDE SEQUENCE [LARGE SCALE GENOMIC DNA]</scope>
    <source>
        <strain evidence="3 4">HME9302</strain>
    </source>
</reference>
<organism evidence="3 4">
    <name type="scientific">Alteripontixanthobacter maritimus</name>
    <dbReference type="NCBI Taxonomy" id="2161824"/>
    <lineage>
        <taxon>Bacteria</taxon>
        <taxon>Pseudomonadati</taxon>
        <taxon>Pseudomonadota</taxon>
        <taxon>Alphaproteobacteria</taxon>
        <taxon>Sphingomonadales</taxon>
        <taxon>Erythrobacteraceae</taxon>
        <taxon>Alteripontixanthobacter</taxon>
    </lineage>
</organism>
<evidence type="ECO:0000313" key="3">
    <source>
        <dbReference type="EMBL" id="RDC59532.1"/>
    </source>
</evidence>
<proteinExistence type="predicted"/>
<evidence type="ECO:0000259" key="2">
    <source>
        <dbReference type="Pfam" id="PF12680"/>
    </source>
</evidence>
<feature type="domain" description="SnoaL-like" evidence="2">
    <location>
        <begin position="10"/>
        <end position="108"/>
    </location>
</feature>
<dbReference type="InterPro" id="IPR037401">
    <property type="entry name" value="SnoaL-like"/>
</dbReference>
<dbReference type="RefSeq" id="WP_115365874.1">
    <property type="nucleotide sequence ID" value="NZ_QBKA01000002.1"/>
</dbReference>
<dbReference type="Pfam" id="PF12680">
    <property type="entry name" value="SnoaL_2"/>
    <property type="match status" value="1"/>
</dbReference>
<dbReference type="InterPro" id="IPR032710">
    <property type="entry name" value="NTF2-like_dom_sf"/>
</dbReference>
<dbReference type="Proteomes" id="UP000253727">
    <property type="component" value="Unassembled WGS sequence"/>
</dbReference>
<dbReference type="Gene3D" id="3.10.450.50">
    <property type="match status" value="1"/>
</dbReference>
<accession>A0A369Q4X6</accession>
<protein>
    <recommendedName>
        <fullName evidence="2">SnoaL-like domain-containing protein</fullName>
    </recommendedName>
</protein>
<keyword evidence="4" id="KW-1185">Reference proteome</keyword>
<dbReference type="AlphaFoldDB" id="A0A369Q4X6"/>
<feature type="region of interest" description="Disordered" evidence="1">
    <location>
        <begin position="134"/>
        <end position="154"/>
    </location>
</feature>
<sequence>MFAKRRLSIARQLVAAINTNDADTLLRLCAPDVRFIDSQHSVIEGADAVIRAVGRLPSLDAKHQLVIEDLHNTGNDVRLTGYTTANDARLAGRCQWRATIVKGKVREWQVYRAESGVSMARLLSDNGYVTRQQVAANDEKSAEPVLSARKSAGG</sequence>
<dbReference type="SUPFAM" id="SSF54427">
    <property type="entry name" value="NTF2-like"/>
    <property type="match status" value="1"/>
</dbReference>
<dbReference type="EMBL" id="QBKA01000002">
    <property type="protein sequence ID" value="RDC59532.1"/>
    <property type="molecule type" value="Genomic_DNA"/>
</dbReference>
<name>A0A369Q4X6_9SPHN</name>
<gene>
    <name evidence="3" type="ORF">HME9302_00722</name>
</gene>
<dbReference type="OrthoDB" id="7425019at2"/>
<evidence type="ECO:0000313" key="4">
    <source>
        <dbReference type="Proteomes" id="UP000253727"/>
    </source>
</evidence>
<evidence type="ECO:0000256" key="1">
    <source>
        <dbReference type="SAM" id="MobiDB-lite"/>
    </source>
</evidence>